<feature type="region of interest" description="Disordered" evidence="3">
    <location>
        <begin position="263"/>
        <end position="296"/>
    </location>
</feature>
<keyword evidence="6" id="KW-1185">Reference proteome</keyword>
<protein>
    <submittedName>
        <fullName evidence="5">Phosphatidylinositol kinase, putative</fullName>
    </submittedName>
</protein>
<reference evidence="5 6" key="1">
    <citation type="submission" date="2008-07" db="EMBL/GenBank/DDBJ databases">
        <authorList>
            <person name="El-Sayed N."/>
            <person name="Caler E."/>
            <person name="Inman J."/>
            <person name="Amedeo P."/>
            <person name="Hass B."/>
            <person name="Wortman J."/>
        </authorList>
    </citation>
    <scope>NUCLEOTIDE SEQUENCE [LARGE SCALE GENOMIC DNA]</scope>
    <source>
        <strain evidence="6">ATCC 50983 / TXsc</strain>
    </source>
</reference>
<feature type="region of interest" description="Disordered" evidence="3">
    <location>
        <begin position="34"/>
        <end position="54"/>
    </location>
</feature>
<gene>
    <name evidence="5" type="ORF">Pmar_PMAR017205</name>
</gene>
<dbReference type="Pfam" id="PF00454">
    <property type="entry name" value="PI3_PI4_kinase"/>
    <property type="match status" value="1"/>
</dbReference>
<sequence>MAFISPATVLGYCLGRRPGLQGALHSWTNSRSLRGVDDCEEPDPPPGSPRDGADRSIVEAIKTLRSSSCKTSAEAKLMLAVRASPPAVVHRWLLQIFCVLMESDEALEEVYRLSGEAALSLLGLAQIVDDDRCATKLAAIDHLAPTCMELVRQLGEISTHLATLPFARRKEVLEWRLRKVKLSTGTWLGDDGTWRTLRGLDLPRCFLLSEWSSSTPFHVCLSLEESCSSIEENTGIALVGTSSEGVLYPRSLLSLAAPRRSRKSTMVNTAEHTTERRRMTTSVSKRPSGWTKEVSRSVPSGGVASLVAKAGSMSILQEQLALSMISWMRSCWLECPQGTLERSLGAAVRLYRVLCTSSGGVVEAVPNAVSLDSLKKAYGDTWVSLSAHFEDRWPGEEGEAALDKFCSSMAAYSVICYVLGVRDRHNANILLCDDGSICHVDFGFFLTNSPGNVAFEPSLKLTEELVETLGGEDSRRFGVFRRMVVRGCMVLRRDIDTLKSMIELLFPPLPETNGWWLGPRLPCLSQGLPHTLLQMDQRLRLELSEHAFKDYLLDLVDRSVANWRSRWYDRYQRYFGGIL</sequence>
<dbReference type="GO" id="GO:0004430">
    <property type="term" value="F:1-phosphatidylinositol 4-kinase activity"/>
    <property type="evidence" value="ECO:0007669"/>
    <property type="project" value="TreeGrafter"/>
</dbReference>
<dbReference type="OrthoDB" id="10264149at2759"/>
<proteinExistence type="predicted"/>
<feature type="domain" description="PI3K/PI4K catalytic" evidence="4">
    <location>
        <begin position="271"/>
        <end position="564"/>
    </location>
</feature>
<dbReference type="InParanoid" id="C5LSV0"/>
<accession>C5LSV0</accession>
<evidence type="ECO:0000313" key="6">
    <source>
        <dbReference type="Proteomes" id="UP000007800"/>
    </source>
</evidence>
<dbReference type="Gene3D" id="1.10.1070.11">
    <property type="entry name" value="Phosphatidylinositol 3-/4-kinase, catalytic domain"/>
    <property type="match status" value="1"/>
</dbReference>
<dbReference type="PANTHER" id="PTHR10048">
    <property type="entry name" value="PHOSPHATIDYLINOSITOL KINASE"/>
    <property type="match status" value="1"/>
</dbReference>
<dbReference type="GO" id="GO:0048015">
    <property type="term" value="P:phosphatidylinositol-mediated signaling"/>
    <property type="evidence" value="ECO:0007669"/>
    <property type="project" value="TreeGrafter"/>
</dbReference>
<dbReference type="EMBL" id="GG685191">
    <property type="protein sequence ID" value="EER00341.1"/>
    <property type="molecule type" value="Genomic_DNA"/>
</dbReference>
<dbReference type="GO" id="GO:0046854">
    <property type="term" value="P:phosphatidylinositol phosphate biosynthetic process"/>
    <property type="evidence" value="ECO:0007669"/>
    <property type="project" value="InterPro"/>
</dbReference>
<dbReference type="RefSeq" id="XP_002767623.1">
    <property type="nucleotide sequence ID" value="XM_002767577.1"/>
</dbReference>
<dbReference type="InterPro" id="IPR011009">
    <property type="entry name" value="Kinase-like_dom_sf"/>
</dbReference>
<evidence type="ECO:0000256" key="3">
    <source>
        <dbReference type="SAM" id="MobiDB-lite"/>
    </source>
</evidence>
<keyword evidence="1" id="KW-0808">Transferase</keyword>
<dbReference type="GO" id="GO:0016020">
    <property type="term" value="C:membrane"/>
    <property type="evidence" value="ECO:0007669"/>
    <property type="project" value="TreeGrafter"/>
</dbReference>
<dbReference type="PANTHER" id="PTHR10048:SF22">
    <property type="entry name" value="PHOSPHATIDYLINOSITOL 4-KINASE BETA"/>
    <property type="match status" value="1"/>
</dbReference>
<organism evidence="6">
    <name type="scientific">Perkinsus marinus (strain ATCC 50983 / TXsc)</name>
    <dbReference type="NCBI Taxonomy" id="423536"/>
    <lineage>
        <taxon>Eukaryota</taxon>
        <taxon>Sar</taxon>
        <taxon>Alveolata</taxon>
        <taxon>Perkinsozoa</taxon>
        <taxon>Perkinsea</taxon>
        <taxon>Perkinsida</taxon>
        <taxon>Perkinsidae</taxon>
        <taxon>Perkinsus</taxon>
    </lineage>
</organism>
<keyword evidence="2 5" id="KW-0418">Kinase</keyword>
<dbReference type="AlphaFoldDB" id="C5LSV0"/>
<evidence type="ECO:0000256" key="1">
    <source>
        <dbReference type="ARBA" id="ARBA00022679"/>
    </source>
</evidence>
<dbReference type="InterPro" id="IPR015433">
    <property type="entry name" value="PI3/4_kinase"/>
</dbReference>
<dbReference type="InterPro" id="IPR036940">
    <property type="entry name" value="PI3/4_kinase_cat_sf"/>
</dbReference>
<dbReference type="PROSITE" id="PS00916">
    <property type="entry name" value="PI3_4_KINASE_2"/>
    <property type="match status" value="1"/>
</dbReference>
<dbReference type="Proteomes" id="UP000007800">
    <property type="component" value="Unassembled WGS sequence"/>
</dbReference>
<dbReference type="InterPro" id="IPR018936">
    <property type="entry name" value="PI3/4_kinase_CS"/>
</dbReference>
<dbReference type="SMART" id="SM00146">
    <property type="entry name" value="PI3Kc"/>
    <property type="match status" value="1"/>
</dbReference>
<dbReference type="InterPro" id="IPR000403">
    <property type="entry name" value="PI3/4_kinase_cat_dom"/>
</dbReference>
<dbReference type="SUPFAM" id="SSF56112">
    <property type="entry name" value="Protein kinase-like (PK-like)"/>
    <property type="match status" value="1"/>
</dbReference>
<evidence type="ECO:0000259" key="4">
    <source>
        <dbReference type="PROSITE" id="PS50290"/>
    </source>
</evidence>
<dbReference type="PROSITE" id="PS50290">
    <property type="entry name" value="PI3_4_KINASE_3"/>
    <property type="match status" value="1"/>
</dbReference>
<dbReference type="GO" id="GO:0005737">
    <property type="term" value="C:cytoplasm"/>
    <property type="evidence" value="ECO:0007669"/>
    <property type="project" value="TreeGrafter"/>
</dbReference>
<dbReference type="GeneID" id="9050083"/>
<evidence type="ECO:0000313" key="5">
    <source>
        <dbReference type="EMBL" id="EER00341.1"/>
    </source>
</evidence>
<name>C5LSV0_PERM5</name>
<dbReference type="CDD" id="cd00893">
    <property type="entry name" value="PI4Kc_III"/>
    <property type="match status" value="1"/>
</dbReference>
<evidence type="ECO:0000256" key="2">
    <source>
        <dbReference type="ARBA" id="ARBA00022777"/>
    </source>
</evidence>